<proteinExistence type="predicted"/>
<dbReference type="PANTHER" id="PTHR12197">
    <property type="entry name" value="HISTONE-LYSINE N-METHYLTRANSFERASE SMYD"/>
    <property type="match status" value="1"/>
</dbReference>
<keyword evidence="3" id="KW-1185">Reference proteome</keyword>
<dbReference type="Proteomes" id="UP000654075">
    <property type="component" value="Unassembled WGS sequence"/>
</dbReference>
<protein>
    <recommendedName>
        <fullName evidence="1">SET domain-containing protein</fullName>
    </recommendedName>
</protein>
<accession>A0A813GN26</accession>
<sequence>MTAACARCLCPLAPAGPSVVWPYACECGEGYCSEGCRSAADVGHRALCAAALPIEKAQALRSLRSLLQELPNVCEAFEAVLLLLAAATAGSKTPQIPGAPEQEPESGQVPTGPRLWSLVQGLAGAPWWETLSLPPPMVSEAQAITARVLEFIQAVLSEEELVGDLSVGDLAMLVGQVRMNAVEAIVPPAEADAQGEQLQPAEGLALHLVASTVNHACEPNCALQSGLALAEIRGWAVLQALRPLAEGEEVSIEYVGRGADRHDELLEQWGFDCACRHCG</sequence>
<dbReference type="Pfam" id="PF00856">
    <property type="entry name" value="SET"/>
    <property type="match status" value="1"/>
</dbReference>
<dbReference type="SUPFAM" id="SSF82199">
    <property type="entry name" value="SET domain"/>
    <property type="match status" value="1"/>
</dbReference>
<feature type="domain" description="SET" evidence="1">
    <location>
        <begin position="207"/>
        <end position="254"/>
    </location>
</feature>
<dbReference type="PANTHER" id="PTHR12197:SF251">
    <property type="entry name" value="EG:BACR7C10.4 PROTEIN"/>
    <property type="match status" value="1"/>
</dbReference>
<dbReference type="OrthoDB" id="432582at2759"/>
<dbReference type="GO" id="GO:0005634">
    <property type="term" value="C:nucleus"/>
    <property type="evidence" value="ECO:0007669"/>
    <property type="project" value="TreeGrafter"/>
</dbReference>
<comment type="caution">
    <text evidence="2">The sequence shown here is derived from an EMBL/GenBank/DDBJ whole genome shotgun (WGS) entry which is preliminary data.</text>
</comment>
<organism evidence="2 3">
    <name type="scientific">Polarella glacialis</name>
    <name type="common">Dinoflagellate</name>
    <dbReference type="NCBI Taxonomy" id="89957"/>
    <lineage>
        <taxon>Eukaryota</taxon>
        <taxon>Sar</taxon>
        <taxon>Alveolata</taxon>
        <taxon>Dinophyceae</taxon>
        <taxon>Suessiales</taxon>
        <taxon>Suessiaceae</taxon>
        <taxon>Polarella</taxon>
    </lineage>
</organism>
<dbReference type="Gene3D" id="2.170.270.10">
    <property type="entry name" value="SET domain"/>
    <property type="match status" value="1"/>
</dbReference>
<dbReference type="InterPro" id="IPR046341">
    <property type="entry name" value="SET_dom_sf"/>
</dbReference>
<dbReference type="AlphaFoldDB" id="A0A813GN26"/>
<dbReference type="EMBL" id="CAJNNV010028693">
    <property type="protein sequence ID" value="CAE8625489.1"/>
    <property type="molecule type" value="Genomic_DNA"/>
</dbReference>
<name>A0A813GN26_POLGL</name>
<dbReference type="InterPro" id="IPR001214">
    <property type="entry name" value="SET_dom"/>
</dbReference>
<evidence type="ECO:0000313" key="3">
    <source>
        <dbReference type="Proteomes" id="UP000654075"/>
    </source>
</evidence>
<evidence type="ECO:0000313" key="2">
    <source>
        <dbReference type="EMBL" id="CAE8625489.1"/>
    </source>
</evidence>
<evidence type="ECO:0000259" key="1">
    <source>
        <dbReference type="Pfam" id="PF00856"/>
    </source>
</evidence>
<reference evidence="2" key="1">
    <citation type="submission" date="2021-02" db="EMBL/GenBank/DDBJ databases">
        <authorList>
            <person name="Dougan E. K."/>
            <person name="Rhodes N."/>
            <person name="Thang M."/>
            <person name="Chan C."/>
        </authorList>
    </citation>
    <scope>NUCLEOTIDE SEQUENCE</scope>
</reference>
<gene>
    <name evidence="2" type="ORF">PGLA1383_LOCUS42485</name>
</gene>
<dbReference type="InterPro" id="IPR050869">
    <property type="entry name" value="H3K4_H4K5_MeTrfase"/>
</dbReference>
<dbReference type="CDD" id="cd20071">
    <property type="entry name" value="SET_SMYD"/>
    <property type="match status" value="1"/>
</dbReference>